<evidence type="ECO:0000256" key="2">
    <source>
        <dbReference type="ARBA" id="ARBA00001947"/>
    </source>
</evidence>
<feature type="domain" description="Metallo-beta-lactamase" evidence="11">
    <location>
        <begin position="22"/>
        <end position="186"/>
    </location>
</feature>
<evidence type="ECO:0000256" key="8">
    <source>
        <dbReference type="ARBA" id="ARBA00022833"/>
    </source>
</evidence>
<dbReference type="GO" id="GO:0046872">
    <property type="term" value="F:metal ion binding"/>
    <property type="evidence" value="ECO:0007669"/>
    <property type="project" value="UniProtKB-KW"/>
</dbReference>
<keyword evidence="6" id="KW-0479">Metal-binding</keyword>
<dbReference type="InterPro" id="IPR035680">
    <property type="entry name" value="Clx_II_MBL"/>
</dbReference>
<protein>
    <recommendedName>
        <fullName evidence="5">hydroxyacylglutathione hydrolase</fullName>
        <ecNumber evidence="5">3.1.2.6</ecNumber>
    </recommendedName>
    <alternativeName>
        <fullName evidence="9">Glyoxalase II</fullName>
    </alternativeName>
</protein>
<reference evidence="12" key="1">
    <citation type="journal article" date="2015" name="Sci. Rep.">
        <title>Tissue- and time-dependent transcription in Ixodes ricinus salivary glands and midguts when blood feeding on the vertebrate host.</title>
        <authorList>
            <person name="Kotsyfakis M."/>
            <person name="Schwarz A."/>
            <person name="Erhart J."/>
            <person name="Ribeiro J.M."/>
        </authorList>
    </citation>
    <scope>NUCLEOTIDE SEQUENCE</scope>
    <source>
        <tissue evidence="12">Salivary gland and midgut</tissue>
    </source>
</reference>
<organism evidence="12">
    <name type="scientific">Ixodes ricinus</name>
    <name type="common">Common tick</name>
    <name type="synonym">Acarus ricinus</name>
    <dbReference type="NCBI Taxonomy" id="34613"/>
    <lineage>
        <taxon>Eukaryota</taxon>
        <taxon>Metazoa</taxon>
        <taxon>Ecdysozoa</taxon>
        <taxon>Arthropoda</taxon>
        <taxon>Chelicerata</taxon>
        <taxon>Arachnida</taxon>
        <taxon>Acari</taxon>
        <taxon>Parasitiformes</taxon>
        <taxon>Ixodida</taxon>
        <taxon>Ixodoidea</taxon>
        <taxon>Ixodidae</taxon>
        <taxon>Ixodinae</taxon>
        <taxon>Ixodes</taxon>
    </lineage>
</organism>
<feature type="non-terminal residue" evidence="12">
    <location>
        <position position="1"/>
    </location>
</feature>
<comment type="catalytic activity">
    <reaction evidence="1">
        <text>an S-(2-hydroxyacyl)glutathione + H2O = a 2-hydroxy carboxylate + glutathione + H(+)</text>
        <dbReference type="Rhea" id="RHEA:21864"/>
        <dbReference type="ChEBI" id="CHEBI:15377"/>
        <dbReference type="ChEBI" id="CHEBI:15378"/>
        <dbReference type="ChEBI" id="CHEBI:57925"/>
        <dbReference type="ChEBI" id="CHEBI:58896"/>
        <dbReference type="ChEBI" id="CHEBI:71261"/>
        <dbReference type="EC" id="3.1.2.6"/>
    </reaction>
</comment>
<feature type="region of interest" description="Disordered" evidence="10">
    <location>
        <begin position="179"/>
        <end position="249"/>
    </location>
</feature>
<sequence length="270" mass="30100">QRQLHATPAINMQIKVLNALQDNYMYLVVDPSTKEAAVVDPVDPEKVLEEVKKLNVKLTTVLTTHHHWDHSGGNDKLVELSPGLAVYGGDDRVPKITRHVQDGEQLQVGQLTVKCLHTPCHTSGHICYFFPASNGDAPAVFTGDTMFIAGCGKLLRGQRPNRDVQGARRETCKAARRNEGVLRPRIHHQQPQVCGEGRKPGNQAIVDKTGMGQRKSGPRTNRRFRRPSRKRRPSTRSCASTSQQCTSTLTSTTPLSTMAYLRKEKDHFRP</sequence>
<dbReference type="SMART" id="SM00849">
    <property type="entry name" value="Lactamase_B"/>
    <property type="match status" value="1"/>
</dbReference>
<dbReference type="EMBL" id="GANP01009487">
    <property type="protein sequence ID" value="JAB74981.1"/>
    <property type="molecule type" value="mRNA"/>
</dbReference>
<dbReference type="PANTHER" id="PTHR11935">
    <property type="entry name" value="BETA LACTAMASE DOMAIN"/>
    <property type="match status" value="1"/>
</dbReference>
<dbReference type="GO" id="GO:0004416">
    <property type="term" value="F:hydroxyacylglutathione hydrolase activity"/>
    <property type="evidence" value="ECO:0007669"/>
    <property type="project" value="UniProtKB-EC"/>
</dbReference>
<dbReference type="EC" id="3.1.2.6" evidence="5"/>
<evidence type="ECO:0000256" key="4">
    <source>
        <dbReference type="ARBA" id="ARBA00006759"/>
    </source>
</evidence>
<evidence type="ECO:0000256" key="1">
    <source>
        <dbReference type="ARBA" id="ARBA00001623"/>
    </source>
</evidence>
<name>V5IEW3_IXORI</name>
<comment type="pathway">
    <text evidence="3">Secondary metabolite metabolism; methylglyoxal degradation; (R)-lactate from methylglyoxal: step 2/2.</text>
</comment>
<evidence type="ECO:0000256" key="9">
    <source>
        <dbReference type="ARBA" id="ARBA00031044"/>
    </source>
</evidence>
<dbReference type="CDD" id="cd07723">
    <property type="entry name" value="hydroxyacylglutathione_hydrolase_MBL-fold"/>
    <property type="match status" value="1"/>
</dbReference>
<dbReference type="AlphaFoldDB" id="V5IEW3"/>
<evidence type="ECO:0000259" key="11">
    <source>
        <dbReference type="SMART" id="SM00849"/>
    </source>
</evidence>
<dbReference type="InterPro" id="IPR036866">
    <property type="entry name" value="RibonucZ/Hydroxyglut_hydro"/>
</dbReference>
<evidence type="ECO:0000256" key="3">
    <source>
        <dbReference type="ARBA" id="ARBA00004963"/>
    </source>
</evidence>
<feature type="compositionally biased region" description="Basic residues" evidence="10">
    <location>
        <begin position="216"/>
        <end position="234"/>
    </location>
</feature>
<dbReference type="SUPFAM" id="SSF56281">
    <property type="entry name" value="Metallo-hydrolase/oxidoreductase"/>
    <property type="match status" value="1"/>
</dbReference>
<dbReference type="Gene3D" id="3.60.15.10">
    <property type="entry name" value="Ribonuclease Z/Hydroxyacylglutathione hydrolase-like"/>
    <property type="match status" value="1"/>
</dbReference>
<feature type="compositionally biased region" description="Low complexity" evidence="10">
    <location>
        <begin position="235"/>
        <end position="249"/>
    </location>
</feature>
<dbReference type="Pfam" id="PF00753">
    <property type="entry name" value="Lactamase_B"/>
    <property type="match status" value="1"/>
</dbReference>
<evidence type="ECO:0000313" key="12">
    <source>
        <dbReference type="EMBL" id="JAB74981.1"/>
    </source>
</evidence>
<dbReference type="PANTHER" id="PTHR11935:SF94">
    <property type="entry name" value="TENZING NORGAY, ISOFORM C"/>
    <property type="match status" value="1"/>
</dbReference>
<dbReference type="InterPro" id="IPR001279">
    <property type="entry name" value="Metallo-B-lactamas"/>
</dbReference>
<evidence type="ECO:0000256" key="10">
    <source>
        <dbReference type="SAM" id="MobiDB-lite"/>
    </source>
</evidence>
<evidence type="ECO:0000256" key="5">
    <source>
        <dbReference type="ARBA" id="ARBA00011917"/>
    </source>
</evidence>
<keyword evidence="7" id="KW-0378">Hydrolase</keyword>
<dbReference type="GO" id="GO:0031123">
    <property type="term" value="P:RNA 3'-end processing"/>
    <property type="evidence" value="ECO:0007669"/>
    <property type="project" value="UniProtKB-ARBA"/>
</dbReference>
<comment type="cofactor">
    <cofactor evidence="2">
        <name>Zn(2+)</name>
        <dbReference type="ChEBI" id="CHEBI:29105"/>
    </cofactor>
</comment>
<proteinExistence type="evidence at transcript level"/>
<comment type="similarity">
    <text evidence="4">Belongs to the metallo-beta-lactamase superfamily. Glyoxalase II family.</text>
</comment>
<evidence type="ECO:0000256" key="6">
    <source>
        <dbReference type="ARBA" id="ARBA00022723"/>
    </source>
</evidence>
<evidence type="ECO:0000256" key="7">
    <source>
        <dbReference type="ARBA" id="ARBA00022801"/>
    </source>
</evidence>
<accession>V5IEW3</accession>
<keyword evidence="8" id="KW-0862">Zinc</keyword>